<dbReference type="EMBL" id="NDHI03003463">
    <property type="protein sequence ID" value="PNJ42921.1"/>
    <property type="molecule type" value="Genomic_DNA"/>
</dbReference>
<gene>
    <name evidence="2" type="ORF">CR201_G0028657</name>
</gene>
<proteinExistence type="predicted"/>
<protein>
    <submittedName>
        <fullName evidence="2">CLN6 isoform 25</fullName>
    </submittedName>
</protein>
<feature type="region of interest" description="Disordered" evidence="1">
    <location>
        <begin position="1"/>
        <end position="30"/>
    </location>
</feature>
<comment type="caution">
    <text evidence="2">The sequence shown here is derived from an EMBL/GenBank/DDBJ whole genome shotgun (WGS) entry which is preliminary data.</text>
</comment>
<evidence type="ECO:0000313" key="2">
    <source>
        <dbReference type="EMBL" id="PNJ42921.1"/>
    </source>
</evidence>
<accession>A0A2J8UCC7</accession>
<reference evidence="2" key="1">
    <citation type="submission" date="2017-12" db="EMBL/GenBank/DDBJ databases">
        <title>High-resolution comparative analysis of great ape genomes.</title>
        <authorList>
            <person name="Pollen A."/>
            <person name="Hastie A."/>
            <person name="Hormozdiari F."/>
            <person name="Dougherty M."/>
            <person name="Liu R."/>
            <person name="Chaisson M."/>
            <person name="Hoppe E."/>
            <person name="Hill C."/>
            <person name="Pang A."/>
            <person name="Hillier L."/>
            <person name="Baker C."/>
            <person name="Armstrong J."/>
            <person name="Shendure J."/>
            <person name="Paten B."/>
            <person name="Wilson R."/>
            <person name="Chao H."/>
            <person name="Schneider V."/>
            <person name="Ventura M."/>
            <person name="Kronenberg Z."/>
            <person name="Murali S."/>
            <person name="Gordon D."/>
            <person name="Cantsilieris S."/>
            <person name="Munson K."/>
            <person name="Nelson B."/>
            <person name="Raja A."/>
            <person name="Underwood J."/>
            <person name="Diekhans M."/>
            <person name="Fiddes I."/>
            <person name="Haussler D."/>
            <person name="Eichler E."/>
        </authorList>
    </citation>
    <scope>NUCLEOTIDE SEQUENCE [LARGE SCALE GENOMIC DNA]</scope>
    <source>
        <strain evidence="2">Susie</strain>
    </source>
</reference>
<sequence>MAAVAGQERRARGPRPETLGAIPRREESGAGLSRAFKLLEQAPLSCETSLRKPKFKGKNGDGVSPC</sequence>
<evidence type="ECO:0000256" key="1">
    <source>
        <dbReference type="SAM" id="MobiDB-lite"/>
    </source>
</evidence>
<organism evidence="2">
    <name type="scientific">Pongo abelii</name>
    <name type="common">Sumatran orangutan</name>
    <name type="synonym">Pongo pygmaeus abelii</name>
    <dbReference type="NCBI Taxonomy" id="9601"/>
    <lineage>
        <taxon>Eukaryota</taxon>
        <taxon>Metazoa</taxon>
        <taxon>Chordata</taxon>
        <taxon>Craniata</taxon>
        <taxon>Vertebrata</taxon>
        <taxon>Euteleostomi</taxon>
        <taxon>Mammalia</taxon>
        <taxon>Eutheria</taxon>
        <taxon>Euarchontoglires</taxon>
        <taxon>Primates</taxon>
        <taxon>Haplorrhini</taxon>
        <taxon>Catarrhini</taxon>
        <taxon>Hominidae</taxon>
        <taxon>Pongo</taxon>
    </lineage>
</organism>
<name>A0A2J8UCC7_PONAB</name>
<dbReference type="AlphaFoldDB" id="A0A2J8UCC7"/>